<dbReference type="EMBL" id="CP151657">
    <property type="protein sequence ID" value="WZP14375.1"/>
    <property type="molecule type" value="Genomic_DNA"/>
</dbReference>
<feature type="transmembrane region" description="Helical" evidence="8">
    <location>
        <begin position="201"/>
        <end position="223"/>
    </location>
</feature>
<feature type="transmembrane region" description="Helical" evidence="8">
    <location>
        <begin position="170"/>
        <end position="189"/>
    </location>
</feature>
<comment type="subcellular location">
    <subcellularLocation>
        <location evidence="1">Cell membrane</location>
        <topology evidence="1">Multi-pass membrane protein</topology>
    </subcellularLocation>
</comment>
<dbReference type="RefSeq" id="WP_342022028.1">
    <property type="nucleotide sequence ID" value="NZ_CP151657.1"/>
</dbReference>
<evidence type="ECO:0000256" key="3">
    <source>
        <dbReference type="ARBA" id="ARBA00022448"/>
    </source>
</evidence>
<evidence type="ECO:0000313" key="9">
    <source>
        <dbReference type="EMBL" id="WZP14375.1"/>
    </source>
</evidence>
<feature type="transmembrane region" description="Helical" evidence="8">
    <location>
        <begin position="41"/>
        <end position="60"/>
    </location>
</feature>
<dbReference type="Proteomes" id="UP001448858">
    <property type="component" value="Chromosome"/>
</dbReference>
<evidence type="ECO:0000256" key="1">
    <source>
        <dbReference type="ARBA" id="ARBA00004651"/>
    </source>
</evidence>
<feature type="transmembrane region" description="Helical" evidence="8">
    <location>
        <begin position="15"/>
        <end position="35"/>
    </location>
</feature>
<dbReference type="Gene3D" id="1.20.1530.20">
    <property type="match status" value="1"/>
</dbReference>
<dbReference type="PANTHER" id="PTHR43057:SF1">
    <property type="entry name" value="ARSENICAL-RESISTANCE PROTEIN 3"/>
    <property type="match status" value="1"/>
</dbReference>
<feature type="transmembrane region" description="Helical" evidence="8">
    <location>
        <begin position="100"/>
        <end position="119"/>
    </location>
</feature>
<keyword evidence="4" id="KW-1003">Cell membrane</keyword>
<comment type="similarity">
    <text evidence="2">Belongs to the arsenical resistance-3 (ACR3) (TC 2.A.59) family.</text>
</comment>
<dbReference type="Pfam" id="PF01758">
    <property type="entry name" value="SBF"/>
    <property type="match status" value="1"/>
</dbReference>
<proteinExistence type="inferred from homology"/>
<protein>
    <submittedName>
        <fullName evidence="9">Bile acid:sodium symporter</fullName>
    </submittedName>
</protein>
<dbReference type="PANTHER" id="PTHR43057">
    <property type="entry name" value="ARSENITE EFFLUX TRANSPORTER"/>
    <property type="match status" value="1"/>
</dbReference>
<evidence type="ECO:0000256" key="5">
    <source>
        <dbReference type="ARBA" id="ARBA00022692"/>
    </source>
</evidence>
<dbReference type="InterPro" id="IPR004706">
    <property type="entry name" value="Arsenical-R_Acr3"/>
</dbReference>
<dbReference type="InterPro" id="IPR002657">
    <property type="entry name" value="BilAc:Na_symport/Acr3"/>
</dbReference>
<accession>A0ABZ2ZT91</accession>
<evidence type="ECO:0000313" key="10">
    <source>
        <dbReference type="Proteomes" id="UP001448858"/>
    </source>
</evidence>
<reference evidence="9 10" key="1">
    <citation type="submission" date="2024-04" db="EMBL/GenBank/DDBJ databases">
        <title>Arthrobacter sp. from Plains bison fecal sample.</title>
        <authorList>
            <person name="Ruzzini A."/>
        </authorList>
    </citation>
    <scope>NUCLEOTIDE SEQUENCE [LARGE SCALE GENOMIC DNA]</scope>
    <source>
        <strain evidence="9 10">EINP1</strain>
    </source>
</reference>
<evidence type="ECO:0000256" key="2">
    <source>
        <dbReference type="ARBA" id="ARBA00010110"/>
    </source>
</evidence>
<keyword evidence="5 8" id="KW-0812">Transmembrane</keyword>
<name>A0ABZ2ZT91_9MICC</name>
<keyword evidence="6 8" id="KW-1133">Transmembrane helix</keyword>
<evidence type="ECO:0000256" key="4">
    <source>
        <dbReference type="ARBA" id="ARBA00022475"/>
    </source>
</evidence>
<evidence type="ECO:0000256" key="7">
    <source>
        <dbReference type="ARBA" id="ARBA00023136"/>
    </source>
</evidence>
<evidence type="ECO:0000256" key="8">
    <source>
        <dbReference type="SAM" id="Phobius"/>
    </source>
</evidence>
<keyword evidence="10" id="KW-1185">Reference proteome</keyword>
<feature type="transmembrane region" description="Helical" evidence="8">
    <location>
        <begin position="72"/>
        <end position="94"/>
    </location>
</feature>
<gene>
    <name evidence="9" type="ORF">AAE021_09070</name>
</gene>
<organism evidence="9 10">
    <name type="scientific">Arthrobacter citreus</name>
    <dbReference type="NCBI Taxonomy" id="1670"/>
    <lineage>
        <taxon>Bacteria</taxon>
        <taxon>Bacillati</taxon>
        <taxon>Actinomycetota</taxon>
        <taxon>Actinomycetes</taxon>
        <taxon>Micrococcales</taxon>
        <taxon>Micrococcaceae</taxon>
        <taxon>Arthrobacter</taxon>
    </lineage>
</organism>
<evidence type="ECO:0000256" key="6">
    <source>
        <dbReference type="ARBA" id="ARBA00022989"/>
    </source>
</evidence>
<keyword evidence="7 8" id="KW-0472">Membrane</keyword>
<keyword evidence="3" id="KW-0813">Transport</keyword>
<feature type="transmembrane region" description="Helical" evidence="8">
    <location>
        <begin position="229"/>
        <end position="254"/>
    </location>
</feature>
<dbReference type="InterPro" id="IPR038770">
    <property type="entry name" value="Na+/solute_symporter_sf"/>
</dbReference>
<sequence length="325" mass="33329">MTPTAAVVRLERHQIVLYLAALLAGGVLGWLVPGAGPPMEAAINPVLGALLFATFLGIPFGRLLRALKDGRFMAAVLVLNFVLVPVVVFVLSRFVAGEQALLVGVVMVLLTPCIDYVIVFSGLAGGASERLLAAAPILMLLQMLLLPGYLLLFAGPGVVAAIEPGPFAEALVFLILVPMGLAALTQAAAGRFAVAAGLMRVVQGLMVPLMMLTLAVVVGSQISGVGGQLPLLAAVVPLYAAFLTIMVPVGLLTARAAGLDVAGTRAVIFSGATRNSLVVLPLALALPAPLALVPVVVVAQTLVELIGMVVFVRLIPLVVRAPADA</sequence>